<dbReference type="PANTHER" id="PTHR10091">
    <property type="entry name" value="ALDOSE-1-EPIMERASE"/>
    <property type="match status" value="1"/>
</dbReference>
<organism evidence="9 10">
    <name type="scientific">Neptunicella marina</name>
    <dbReference type="NCBI Taxonomy" id="2125989"/>
    <lineage>
        <taxon>Bacteria</taxon>
        <taxon>Pseudomonadati</taxon>
        <taxon>Pseudomonadota</taxon>
        <taxon>Gammaproteobacteria</taxon>
        <taxon>Alteromonadales</taxon>
        <taxon>Alteromonadaceae</taxon>
        <taxon>Neptunicella</taxon>
    </lineage>
</organism>
<dbReference type="InterPro" id="IPR014718">
    <property type="entry name" value="GH-type_carb-bd"/>
</dbReference>
<dbReference type="EC" id="5.1.3.3" evidence="5"/>
<accession>A0A8J6IWM3</accession>
<evidence type="ECO:0000256" key="3">
    <source>
        <dbReference type="ARBA" id="ARBA00023235"/>
    </source>
</evidence>
<feature type="active site" description="Proton donor" evidence="6">
    <location>
        <position position="179"/>
    </location>
</feature>
<comment type="catalytic activity">
    <reaction evidence="5">
        <text>alpha-D-glucose = beta-D-glucose</text>
        <dbReference type="Rhea" id="RHEA:10264"/>
        <dbReference type="ChEBI" id="CHEBI:15903"/>
        <dbReference type="ChEBI" id="CHEBI:17925"/>
        <dbReference type="EC" id="5.1.3.3"/>
    </reaction>
</comment>
<dbReference type="InterPro" id="IPR047215">
    <property type="entry name" value="Galactose_mutarotase-like"/>
</dbReference>
<gene>
    <name evidence="9" type="ORF">H8B19_16190</name>
</gene>
<comment type="similarity">
    <text evidence="2 5">Belongs to the aldose epimerase family.</text>
</comment>
<dbReference type="GO" id="GO:0006006">
    <property type="term" value="P:glucose metabolic process"/>
    <property type="evidence" value="ECO:0007669"/>
    <property type="project" value="TreeGrafter"/>
</dbReference>
<dbReference type="NCBIfam" id="NF008277">
    <property type="entry name" value="PRK11055.1"/>
    <property type="match status" value="1"/>
</dbReference>
<evidence type="ECO:0000256" key="6">
    <source>
        <dbReference type="PIRSR" id="PIRSR005096-1"/>
    </source>
</evidence>
<evidence type="ECO:0000313" key="9">
    <source>
        <dbReference type="EMBL" id="MBC3767419.1"/>
    </source>
</evidence>
<evidence type="ECO:0000256" key="7">
    <source>
        <dbReference type="PIRSR" id="PIRSR005096-2"/>
    </source>
</evidence>
<comment type="caution">
    <text evidence="9">The sequence shown here is derived from an EMBL/GenBank/DDBJ whole genome shotgun (WGS) entry which is preliminary data.</text>
</comment>
<dbReference type="InterPro" id="IPR015443">
    <property type="entry name" value="Aldose_1-epimerase"/>
</dbReference>
<dbReference type="Gene3D" id="2.70.98.10">
    <property type="match status" value="1"/>
</dbReference>
<feature type="active site" description="Proton acceptor" evidence="6">
    <location>
        <position position="307"/>
    </location>
</feature>
<dbReference type="Pfam" id="PF01263">
    <property type="entry name" value="Aldose_epim"/>
    <property type="match status" value="1"/>
</dbReference>
<reference evidence="9" key="2">
    <citation type="submission" date="2020-08" db="EMBL/GenBank/DDBJ databases">
        <authorList>
            <person name="Lai Q."/>
        </authorList>
    </citation>
    <scope>NUCLEOTIDE SEQUENCE</scope>
    <source>
        <strain evidence="9">S27-2</strain>
    </source>
</reference>
<name>A0A8J6IWM3_9ALTE</name>
<evidence type="ECO:0000256" key="5">
    <source>
        <dbReference type="PIRNR" id="PIRNR005096"/>
    </source>
</evidence>
<dbReference type="PANTHER" id="PTHR10091:SF0">
    <property type="entry name" value="GALACTOSE MUTAROTASE"/>
    <property type="match status" value="1"/>
</dbReference>
<evidence type="ECO:0000256" key="4">
    <source>
        <dbReference type="ARBA" id="ARBA00023277"/>
    </source>
</evidence>
<proteinExistence type="inferred from homology"/>
<evidence type="ECO:0000256" key="8">
    <source>
        <dbReference type="PIRSR" id="PIRSR005096-3"/>
    </source>
</evidence>
<keyword evidence="10" id="KW-1185">Reference proteome</keyword>
<feature type="binding site" evidence="7">
    <location>
        <position position="249"/>
    </location>
    <ligand>
        <name>beta-D-galactose</name>
        <dbReference type="ChEBI" id="CHEBI:27667"/>
    </ligand>
</feature>
<feature type="binding site" evidence="8">
    <location>
        <begin position="79"/>
        <end position="80"/>
    </location>
    <ligand>
        <name>beta-D-galactose</name>
        <dbReference type="ChEBI" id="CHEBI:27667"/>
    </ligand>
</feature>
<evidence type="ECO:0000256" key="1">
    <source>
        <dbReference type="ARBA" id="ARBA00005028"/>
    </source>
</evidence>
<feature type="binding site" evidence="8">
    <location>
        <begin position="179"/>
        <end position="181"/>
    </location>
    <ligand>
        <name>beta-D-galactose</name>
        <dbReference type="ChEBI" id="CHEBI:27667"/>
    </ligand>
</feature>
<dbReference type="PIRSF" id="PIRSF005096">
    <property type="entry name" value="GALM"/>
    <property type="match status" value="1"/>
</dbReference>
<dbReference type="GO" id="GO:0033499">
    <property type="term" value="P:galactose catabolic process via UDP-galactose, Leloir pathway"/>
    <property type="evidence" value="ECO:0007669"/>
    <property type="project" value="TreeGrafter"/>
</dbReference>
<dbReference type="GO" id="GO:0030246">
    <property type="term" value="F:carbohydrate binding"/>
    <property type="evidence" value="ECO:0007669"/>
    <property type="project" value="InterPro"/>
</dbReference>
<dbReference type="InterPro" id="IPR008183">
    <property type="entry name" value="Aldose_1/G6P_1-epimerase"/>
</dbReference>
<protein>
    <recommendedName>
        <fullName evidence="5">Aldose 1-epimerase</fullName>
        <ecNumber evidence="5">5.1.3.3</ecNumber>
    </recommendedName>
</protein>
<reference evidence="9" key="1">
    <citation type="journal article" date="2018" name="Int. J. Syst. Evol. Microbiol.">
        <title>Neptunicella marina gen. nov., sp. nov., isolated from surface seawater.</title>
        <authorList>
            <person name="Liu X."/>
            <person name="Lai Q."/>
            <person name="Du Y."/>
            <person name="Zhang X."/>
            <person name="Liu Z."/>
            <person name="Sun F."/>
            <person name="Shao Z."/>
        </authorList>
    </citation>
    <scope>NUCLEOTIDE SEQUENCE</scope>
    <source>
        <strain evidence="9">S27-2</strain>
    </source>
</reference>
<dbReference type="UniPathway" id="UPA00242"/>
<dbReference type="CDD" id="cd09019">
    <property type="entry name" value="galactose_mutarotase_like"/>
    <property type="match status" value="1"/>
</dbReference>
<evidence type="ECO:0000256" key="2">
    <source>
        <dbReference type="ARBA" id="ARBA00006206"/>
    </source>
</evidence>
<keyword evidence="4 5" id="KW-0119">Carbohydrate metabolism</keyword>
<dbReference type="Proteomes" id="UP000601768">
    <property type="component" value="Unassembled WGS sequence"/>
</dbReference>
<dbReference type="EMBL" id="JACNEP010000018">
    <property type="protein sequence ID" value="MBC3767419.1"/>
    <property type="molecule type" value="Genomic_DNA"/>
</dbReference>
<sequence>MGFIQQQYGEFEGQKVYQYQLTNKQGMGFNILNLGGIITHITTPDKNGKISNIVLGYDDLAGYLHDPFYMGVLVGRFANRIANARFDLDGQSYALTANQAPHHLHGGQYGFHRRIWQVIHRTEQNAEVLEFTRTSPDGEEGYPGSLNTKVIYRLTDDNCLQVEMTAVCNKACPVSFTLHPYFNLADEGVIGEHQLRLNTYAVVATDADGIPTGEIIPSQDTAFDFCRKKSIQKGLNQQHPLQMEAHGFDHNLVVDDECADLSVPIASVYEPKTGRKMELYSNQPGVQFYSGNYLTGRFEPYSGFCLEPQSFPDAPNQPQFPDAILQPGQQYHHQLEFRFSTVVD</sequence>
<keyword evidence="3 5" id="KW-0413">Isomerase</keyword>
<dbReference type="InterPro" id="IPR011013">
    <property type="entry name" value="Gal_mutarotase_sf_dom"/>
</dbReference>
<evidence type="ECO:0000313" key="10">
    <source>
        <dbReference type="Proteomes" id="UP000601768"/>
    </source>
</evidence>
<comment type="pathway">
    <text evidence="1 5">Carbohydrate metabolism; hexose metabolism.</text>
</comment>
<dbReference type="RefSeq" id="WP_186507941.1">
    <property type="nucleotide sequence ID" value="NZ_JACNEP010000018.1"/>
</dbReference>
<dbReference type="AlphaFoldDB" id="A0A8J6IWM3"/>
<dbReference type="SUPFAM" id="SSF74650">
    <property type="entry name" value="Galactose mutarotase-like"/>
    <property type="match status" value="1"/>
</dbReference>
<dbReference type="GO" id="GO:0004034">
    <property type="term" value="F:aldose 1-epimerase activity"/>
    <property type="evidence" value="ECO:0007669"/>
    <property type="project" value="UniProtKB-EC"/>
</dbReference>